<comment type="similarity">
    <text evidence="1">Belongs to the leucine-binding protein family.</text>
</comment>
<dbReference type="PANTHER" id="PTHR30483">
    <property type="entry name" value="LEUCINE-SPECIFIC-BINDING PROTEIN"/>
    <property type="match status" value="1"/>
</dbReference>
<dbReference type="PROSITE" id="PS51257">
    <property type="entry name" value="PROKAR_LIPOPROTEIN"/>
    <property type="match status" value="1"/>
</dbReference>
<feature type="domain" description="Leucine-binding protein" evidence="6">
    <location>
        <begin position="38"/>
        <end position="360"/>
    </location>
</feature>
<reference evidence="7" key="2">
    <citation type="submission" date="2020-09" db="EMBL/GenBank/DDBJ databases">
        <authorList>
            <person name="Sun Q."/>
            <person name="Zhou Y."/>
        </authorList>
    </citation>
    <scope>NUCLEOTIDE SEQUENCE</scope>
    <source>
        <strain evidence="7">CGMCC 4.7368</strain>
    </source>
</reference>
<gene>
    <name evidence="7" type="ORF">GCM10012289_21240</name>
</gene>
<dbReference type="Proteomes" id="UP000646523">
    <property type="component" value="Unassembled WGS sequence"/>
</dbReference>
<evidence type="ECO:0000259" key="6">
    <source>
        <dbReference type="Pfam" id="PF13458"/>
    </source>
</evidence>
<accession>A0A917YU59</accession>
<organism evidence="7 8">
    <name type="scientific">Nonomuraea cavernae</name>
    <dbReference type="NCBI Taxonomy" id="2045107"/>
    <lineage>
        <taxon>Bacteria</taxon>
        <taxon>Bacillati</taxon>
        <taxon>Actinomycetota</taxon>
        <taxon>Actinomycetes</taxon>
        <taxon>Streptosporangiales</taxon>
        <taxon>Streptosporangiaceae</taxon>
        <taxon>Nonomuraea</taxon>
    </lineage>
</organism>
<evidence type="ECO:0000313" key="7">
    <source>
        <dbReference type="EMBL" id="GGO66668.1"/>
    </source>
</evidence>
<reference evidence="7" key="1">
    <citation type="journal article" date="2014" name="Int. J. Syst. Evol. Microbiol.">
        <title>Complete genome sequence of Corynebacterium casei LMG S-19264T (=DSM 44701T), isolated from a smear-ripened cheese.</title>
        <authorList>
            <consortium name="US DOE Joint Genome Institute (JGI-PGF)"/>
            <person name="Walter F."/>
            <person name="Albersmeier A."/>
            <person name="Kalinowski J."/>
            <person name="Ruckert C."/>
        </authorList>
    </citation>
    <scope>NUCLEOTIDE SEQUENCE</scope>
    <source>
        <strain evidence="7">CGMCC 4.7368</strain>
    </source>
</reference>
<dbReference type="GO" id="GO:0006865">
    <property type="term" value="P:amino acid transport"/>
    <property type="evidence" value="ECO:0007669"/>
    <property type="project" value="UniProtKB-KW"/>
</dbReference>
<dbReference type="AlphaFoldDB" id="A0A917YU59"/>
<keyword evidence="2" id="KW-0813">Transport</keyword>
<evidence type="ECO:0000256" key="5">
    <source>
        <dbReference type="SAM" id="SignalP"/>
    </source>
</evidence>
<dbReference type="PANTHER" id="PTHR30483:SF38">
    <property type="entry name" value="BLR7848 PROTEIN"/>
    <property type="match status" value="1"/>
</dbReference>
<keyword evidence="3 5" id="KW-0732">Signal</keyword>
<evidence type="ECO:0000256" key="2">
    <source>
        <dbReference type="ARBA" id="ARBA00022448"/>
    </source>
</evidence>
<evidence type="ECO:0000256" key="1">
    <source>
        <dbReference type="ARBA" id="ARBA00010062"/>
    </source>
</evidence>
<feature type="chain" id="PRO_5039176095" evidence="5">
    <location>
        <begin position="20"/>
        <end position="385"/>
    </location>
</feature>
<name>A0A917YU59_9ACTN</name>
<dbReference type="EMBL" id="BMNH01000004">
    <property type="protein sequence ID" value="GGO66668.1"/>
    <property type="molecule type" value="Genomic_DNA"/>
</dbReference>
<feature type="signal peptide" evidence="5">
    <location>
        <begin position="1"/>
        <end position="19"/>
    </location>
</feature>
<comment type="caution">
    <text evidence="7">The sequence shown here is derived from an EMBL/GenBank/DDBJ whole genome shotgun (WGS) entry which is preliminary data.</text>
</comment>
<protein>
    <submittedName>
        <fullName evidence="7">Branched-chain amino acid ABC transporter substrate-binding protein</fullName>
    </submittedName>
</protein>
<evidence type="ECO:0000256" key="3">
    <source>
        <dbReference type="ARBA" id="ARBA00022729"/>
    </source>
</evidence>
<dbReference type="Pfam" id="PF13458">
    <property type="entry name" value="Peripla_BP_6"/>
    <property type="match status" value="1"/>
</dbReference>
<keyword evidence="8" id="KW-1185">Reference proteome</keyword>
<dbReference type="InterPro" id="IPR051010">
    <property type="entry name" value="BCAA_transport"/>
</dbReference>
<dbReference type="InterPro" id="IPR000709">
    <property type="entry name" value="Leu_Ile_Val-bd"/>
</dbReference>
<dbReference type="InterPro" id="IPR028082">
    <property type="entry name" value="Peripla_BP_I"/>
</dbReference>
<evidence type="ECO:0000256" key="4">
    <source>
        <dbReference type="ARBA" id="ARBA00022970"/>
    </source>
</evidence>
<proteinExistence type="inferred from homology"/>
<dbReference type="SUPFAM" id="SSF53822">
    <property type="entry name" value="Periplasmic binding protein-like I"/>
    <property type="match status" value="1"/>
</dbReference>
<sequence>MRGRSALAVLAAAALTATACGTSDSNKSDASSDGAGSTYTIGVLNSTTGELGAVGQQEAKGMDLAVEEINAAGGVNGHQLKLETVDDQGSVNLATAGFKKLATSSKVPIVIGPGISATAKAVAPLADQYDVTQILLVAQPEVANGTKNVFEVPLPGKANAEAVVKYASSKGIKNASIIWANNPYGQAGNSDITAAAKSAGISIVNSEGFDPAKFDFTAQAGKVASANPEAVFLWGAGGAADALVLKAVRASGYKGKVIGDLTYSTSTIPEAAGEAADSVVSLTAVNYGAPEGETKKLIDAYKARYNNETPTVLSVYAYVAVKLAAAGIEKAGKFEGPAISAAIQSLNFESVVGKMEYTDTYRGGPNADAFKPVSFKNGEFAPPAE</sequence>
<dbReference type="RefSeq" id="WP_225262580.1">
    <property type="nucleotide sequence ID" value="NZ_JBHSUH010000084.1"/>
</dbReference>
<dbReference type="Gene3D" id="3.40.50.2300">
    <property type="match status" value="2"/>
</dbReference>
<dbReference type="InterPro" id="IPR028081">
    <property type="entry name" value="Leu-bd"/>
</dbReference>
<dbReference type="PRINTS" id="PR00337">
    <property type="entry name" value="LEUILEVALBP"/>
</dbReference>
<keyword evidence="4" id="KW-0029">Amino-acid transport</keyword>
<evidence type="ECO:0000313" key="8">
    <source>
        <dbReference type="Proteomes" id="UP000646523"/>
    </source>
</evidence>